<keyword evidence="2" id="KW-1185">Reference proteome</keyword>
<dbReference type="EMBL" id="JAWWNJ010000003">
    <property type="protein sequence ID" value="KAK7059410.1"/>
    <property type="molecule type" value="Genomic_DNA"/>
</dbReference>
<name>A0AAW0E5T6_9AGAR</name>
<gene>
    <name evidence="1" type="ORF">R3P38DRAFT_3522443</name>
</gene>
<protein>
    <submittedName>
        <fullName evidence="1">Uncharacterized protein</fullName>
    </submittedName>
</protein>
<organism evidence="1 2">
    <name type="scientific">Favolaschia claudopus</name>
    <dbReference type="NCBI Taxonomy" id="2862362"/>
    <lineage>
        <taxon>Eukaryota</taxon>
        <taxon>Fungi</taxon>
        <taxon>Dikarya</taxon>
        <taxon>Basidiomycota</taxon>
        <taxon>Agaricomycotina</taxon>
        <taxon>Agaricomycetes</taxon>
        <taxon>Agaricomycetidae</taxon>
        <taxon>Agaricales</taxon>
        <taxon>Marasmiineae</taxon>
        <taxon>Mycenaceae</taxon>
        <taxon>Favolaschia</taxon>
    </lineage>
</organism>
<reference evidence="1 2" key="1">
    <citation type="journal article" date="2024" name="J Genomics">
        <title>Draft genome sequencing and assembly of Favolaschia claudopus CIRM-BRFM 2984 isolated from oak limbs.</title>
        <authorList>
            <person name="Navarro D."/>
            <person name="Drula E."/>
            <person name="Chaduli D."/>
            <person name="Cazenave R."/>
            <person name="Ahrendt S."/>
            <person name="Wang J."/>
            <person name="Lipzen A."/>
            <person name="Daum C."/>
            <person name="Barry K."/>
            <person name="Grigoriev I.V."/>
            <person name="Favel A."/>
            <person name="Rosso M.N."/>
            <person name="Martin F."/>
        </authorList>
    </citation>
    <scope>NUCLEOTIDE SEQUENCE [LARGE SCALE GENOMIC DNA]</scope>
    <source>
        <strain evidence="1 2">CIRM-BRFM 2984</strain>
    </source>
</reference>
<proteinExistence type="predicted"/>
<accession>A0AAW0E5T6</accession>
<dbReference type="AlphaFoldDB" id="A0AAW0E5T6"/>
<dbReference type="Proteomes" id="UP001362999">
    <property type="component" value="Unassembled WGS sequence"/>
</dbReference>
<sequence>MNLGHRQDTLIARHGDWNHTKTSKIVFDLAEDIEDAKTKYTEKRNHLSISYSENVPQWQGLSRTPSKLGKEAVSVYKHDTTKVPSQKAIYEKMLNDQQNFKSSMVPKSKIARFLDSAIKIQENQRKLANLIKDTSEHELQSRKTEIEKPTTKLRTQIVEFRKVQTQIMPKVGDRVAAQALKPPALQLECLYIPSDFDAAARKKLGLDELAAEEAIWREGRLDLEPRQVHQNDRRRDGCLGNFLKMELVWLELAPLQPLDRPGAAAYARQKAAMYQRRASEAYTRLKELGYESLLRRDANLLEFVEQERKKQADFIRSSVAALE</sequence>
<evidence type="ECO:0000313" key="2">
    <source>
        <dbReference type="Proteomes" id="UP001362999"/>
    </source>
</evidence>
<evidence type="ECO:0000313" key="1">
    <source>
        <dbReference type="EMBL" id="KAK7059410.1"/>
    </source>
</evidence>
<comment type="caution">
    <text evidence="1">The sequence shown here is derived from an EMBL/GenBank/DDBJ whole genome shotgun (WGS) entry which is preliminary data.</text>
</comment>